<feature type="compositionally biased region" description="Basic and acidic residues" evidence="1">
    <location>
        <begin position="198"/>
        <end position="210"/>
    </location>
</feature>
<dbReference type="Proteomes" id="UP001203852">
    <property type="component" value="Unassembled WGS sequence"/>
</dbReference>
<evidence type="ECO:0000313" key="2">
    <source>
        <dbReference type="EMBL" id="KAI1616568.1"/>
    </source>
</evidence>
<dbReference type="EMBL" id="MU404351">
    <property type="protein sequence ID" value="KAI1616568.1"/>
    <property type="molecule type" value="Genomic_DNA"/>
</dbReference>
<comment type="caution">
    <text evidence="2">The sequence shown here is derived from an EMBL/GenBank/DDBJ whole genome shotgun (WGS) entry which is preliminary data.</text>
</comment>
<proteinExistence type="predicted"/>
<accession>A0AAN6IGE9</accession>
<dbReference type="AlphaFoldDB" id="A0AAN6IGE9"/>
<gene>
    <name evidence="2" type="ORF">EDD36DRAFT_139685</name>
</gene>
<organism evidence="2 3">
    <name type="scientific">Exophiala viscosa</name>
    <dbReference type="NCBI Taxonomy" id="2486360"/>
    <lineage>
        <taxon>Eukaryota</taxon>
        <taxon>Fungi</taxon>
        <taxon>Dikarya</taxon>
        <taxon>Ascomycota</taxon>
        <taxon>Pezizomycotina</taxon>
        <taxon>Eurotiomycetes</taxon>
        <taxon>Chaetothyriomycetidae</taxon>
        <taxon>Chaetothyriales</taxon>
        <taxon>Herpotrichiellaceae</taxon>
        <taxon>Exophiala</taxon>
    </lineage>
</organism>
<feature type="compositionally biased region" description="Polar residues" evidence="1">
    <location>
        <begin position="182"/>
        <end position="196"/>
    </location>
</feature>
<keyword evidence="3" id="KW-1185">Reference proteome</keyword>
<reference evidence="2" key="1">
    <citation type="journal article" date="2022" name="bioRxiv">
        <title>Deciphering the potential niche of two novel black yeast fungi from a biological soil crust based on their genomes, phenotypes, and melanin regulation.</title>
        <authorList>
            <consortium name="DOE Joint Genome Institute"/>
            <person name="Carr E.C."/>
            <person name="Barton Q."/>
            <person name="Grambo S."/>
            <person name="Sullivan M."/>
            <person name="Renfro C.M."/>
            <person name="Kuo A."/>
            <person name="Pangilinan J."/>
            <person name="Lipzen A."/>
            <person name="Keymanesh K."/>
            <person name="Savage E."/>
            <person name="Barry K."/>
            <person name="Grigoriev I.V."/>
            <person name="Riekhof W.R."/>
            <person name="Harris S.S."/>
        </authorList>
    </citation>
    <scope>NUCLEOTIDE SEQUENCE</scope>
    <source>
        <strain evidence="2">JF 03-4F</strain>
    </source>
</reference>
<evidence type="ECO:0000256" key="1">
    <source>
        <dbReference type="SAM" id="MobiDB-lite"/>
    </source>
</evidence>
<name>A0AAN6IGE9_9EURO</name>
<protein>
    <submittedName>
        <fullName evidence="2">Uncharacterized protein</fullName>
    </submittedName>
</protein>
<feature type="region of interest" description="Disordered" evidence="1">
    <location>
        <begin position="182"/>
        <end position="210"/>
    </location>
</feature>
<evidence type="ECO:0000313" key="3">
    <source>
        <dbReference type="Proteomes" id="UP001203852"/>
    </source>
</evidence>
<sequence>MQDLNPEDHEHRREIERKDFKGRSQIEGLKQILTMFEGNHHKSDGIPKGHTPVFQDGLYDQHKNTHTSCMCMVVKQGVMTIGRRPIRLSLLSSLIVLDNLNDIITSGDTVIQSRFLGSSGSWRQTWLGSIRQAGQAWWSMNCRTHLKSSAHPAAQFGHFFSHSNPLQTTQQRLCTTRKRLPQQTQNGEHNGCTSQAHPKGDEPPRHRSHQ</sequence>